<dbReference type="AlphaFoldDB" id="A0A7H9AYW7"/>
<evidence type="ECO:0000313" key="1">
    <source>
        <dbReference type="EMBL" id="QLG71324.1"/>
    </source>
</evidence>
<keyword evidence="2" id="KW-1185">Reference proteome</keyword>
<evidence type="ECO:0000313" key="2">
    <source>
        <dbReference type="Proteomes" id="UP000509704"/>
    </source>
</evidence>
<name>A0A7H9AYW7_ZYGMR</name>
<reference evidence="1 2" key="1">
    <citation type="submission" date="2020-07" db="EMBL/GenBank/DDBJ databases">
        <title>The yeast mating-type switching endonuclease HO is a domesticated member of an unorthodox homing genetic element family.</title>
        <authorList>
            <person name="Coughlan A.Y."/>
            <person name="Lombardi L."/>
            <person name="Braun-Galleani S."/>
            <person name="Martos A.R."/>
            <person name="Galeote V."/>
            <person name="Bigey F."/>
            <person name="Dequin S."/>
            <person name="Byrne K.P."/>
            <person name="Wolfe K.H."/>
        </authorList>
    </citation>
    <scope>NUCLEOTIDE SEQUENCE [LARGE SCALE GENOMIC DNA]</scope>
    <source>
        <strain evidence="1 2">NRRL Y-6702</strain>
    </source>
</reference>
<dbReference type="RefSeq" id="XP_037143052.1">
    <property type="nucleotide sequence ID" value="XM_037287157.1"/>
</dbReference>
<gene>
    <name evidence="1" type="ORF">HG535_0B03630</name>
</gene>
<dbReference type="GeneID" id="59234985"/>
<organism evidence="1 2">
    <name type="scientific">Zygotorulaspora mrakii</name>
    <name type="common">Zygosaccharomyces mrakii</name>
    <dbReference type="NCBI Taxonomy" id="42260"/>
    <lineage>
        <taxon>Eukaryota</taxon>
        <taxon>Fungi</taxon>
        <taxon>Dikarya</taxon>
        <taxon>Ascomycota</taxon>
        <taxon>Saccharomycotina</taxon>
        <taxon>Saccharomycetes</taxon>
        <taxon>Saccharomycetales</taxon>
        <taxon>Saccharomycetaceae</taxon>
        <taxon>Zygotorulaspora</taxon>
    </lineage>
</organism>
<dbReference type="EMBL" id="CP058605">
    <property type="protein sequence ID" value="QLG71324.1"/>
    <property type="molecule type" value="Genomic_DNA"/>
</dbReference>
<dbReference type="Proteomes" id="UP000509704">
    <property type="component" value="Chromosome 2"/>
</dbReference>
<proteinExistence type="predicted"/>
<sequence length="1010" mass="115365">MDRIKLIDEELALFQTHAAEEVSYGISHTITSANLASSRIVGLETLIHEKRFLLCMNDAVYIIEDSEAIAHLSFNERHICCCAYISLKVLSGQTIHVFFMDNNTIELHEIIDKEIICLEKLAFPKDIRFKKGTGQIFLANTGTIIYFTLDHHNVFAWNVSDILMKQRIANFKKVYSVYDDELLFFAFLKERTSILTVARCAFNGMIAIERASMTNGTYLGTSRSMTGSQFDCNYLYKQVNDELIVLLSTEHTILFTAAKDLTKFTNNGLPHEILVYLHCVFESSDRILLEACLASGRIFQAQCSAIPKQNDQVIWTGGKSLSRVRNEKFKFITRLHNEVYLTASDTKGISVHYLRENYRRKVQHCSYSEEMYFDSAILPSKDEETEYRIFCGAYNRHHGFLKWRRTRRNDLPVRVLWSRKLKYVPVSNVWLSEGVLVYESFGQLYDVHSDAKICEFSDGIWITKGGVTVTDVECDILSIGTLLGPVIMKNETLVQLKKCGKLEIMNYSKERTECLFQCELADQIHSTSVAAAYSSDNSEFHILISQGYDYLSFFHNKNCIRKVQVSRGFHVSDLLIKRVLSKLYYIATSTAGGCLVYTADSAKPILEIKGNGSAKSHIFDIGSEATYILIYSSSDQKIVDLAQKAYRKIDLPVRPYQIIRNYDEKDQESSFYILDYDWCLSLISCDISQVAHVQKLENMDETRVLDIGGFIPLQILTMNIKDQALVVMTKSPKTNISILDFDSMKVVGNCTLGTNCRNIILRALWNDACEVESYIDFIMQKTVLVYFIKENVAHFKIIRIQKNVFVSQQDYELPCRALFIKVDHEKNQVHFDGSSKQVYNIFYDSSADRVSLKLSPNTQETAAPYHGGAVKSAYKEIEGNFFQETPSHERQTHVTACAIMRSFFTSGYRNNVPRAYDALIDYRNCVSLYRIFRGVLQGEDRTSFIGRFNINSKVTNISPVPYSSKEAHSTHSRLESGPRRTPLFVVTCADGTIFTLTEVVKGRSHMYNED</sequence>
<accession>A0A7H9AYW7</accession>
<protein>
    <submittedName>
        <fullName evidence="1">Uncharacterized protein</fullName>
    </submittedName>
</protein>
<dbReference type="KEGG" id="zmk:HG535_0B03630"/>